<proteinExistence type="predicted"/>
<dbReference type="AlphaFoldDB" id="A0A1Y3UAS2"/>
<feature type="domain" description="THIF-type NAD/FAD binding fold" evidence="1">
    <location>
        <begin position="12"/>
        <end position="158"/>
    </location>
</feature>
<sequence length="267" mass="28236">MNEETATSRLEALWGTAGLARQRAATVMVVGAGGVGSNCIEALARGAVGTIIVVDGDEVAPSNINRQALAWSETIGMRKVDAARLLIQRINPDIRVITRGSFVLPGDVAALIEDVRTEAGGHIDYLIDAIDTISTKLELATYAERAEIPIVSSMGGAMKLYPERLRFADIYETSGDALARVIRKGCRKRGIRHLDVLYSPEAPIASPELPTRAERNGGRPPLGTTSYLPPIMGQMLAGFVLRRIAGVEDTLGAGAAGCGRENMGGGA</sequence>
<gene>
    <name evidence="2" type="ORF">B5G21_04905</name>
</gene>
<evidence type="ECO:0000259" key="1">
    <source>
        <dbReference type="Pfam" id="PF00899"/>
    </source>
</evidence>
<dbReference type="InterPro" id="IPR045886">
    <property type="entry name" value="ThiF/MoeB/HesA"/>
</dbReference>
<dbReference type="Pfam" id="PF00899">
    <property type="entry name" value="ThiF"/>
    <property type="match status" value="1"/>
</dbReference>
<dbReference type="SUPFAM" id="SSF69572">
    <property type="entry name" value="Activating enzymes of the ubiquitin-like proteins"/>
    <property type="match status" value="1"/>
</dbReference>
<dbReference type="eggNOG" id="COG1179">
    <property type="taxonomic scope" value="Bacteria"/>
</dbReference>
<reference evidence="3" key="1">
    <citation type="submission" date="2017-04" db="EMBL/GenBank/DDBJ databases">
        <title>Function of individual gut microbiota members based on whole genome sequencing of pure cultures obtained from chicken caecum.</title>
        <authorList>
            <person name="Medvecky M."/>
            <person name="Cejkova D."/>
            <person name="Polansky O."/>
            <person name="Karasova D."/>
            <person name="Kubasova T."/>
            <person name="Cizek A."/>
            <person name="Rychlik I."/>
        </authorList>
    </citation>
    <scope>NUCLEOTIDE SEQUENCE [LARGE SCALE GENOMIC DNA]</scope>
    <source>
        <strain evidence="3">An70</strain>
    </source>
</reference>
<comment type="caution">
    <text evidence="2">The sequence shown here is derived from an EMBL/GenBank/DDBJ whole genome shotgun (WGS) entry which is preliminary data.</text>
</comment>
<dbReference type="GO" id="GO:0061503">
    <property type="term" value="F:tRNA threonylcarbamoyladenosine dehydratase"/>
    <property type="evidence" value="ECO:0007669"/>
    <property type="project" value="TreeGrafter"/>
</dbReference>
<dbReference type="GO" id="GO:0061504">
    <property type="term" value="P:cyclic threonylcarbamoyladenosine biosynthetic process"/>
    <property type="evidence" value="ECO:0007669"/>
    <property type="project" value="TreeGrafter"/>
</dbReference>
<dbReference type="InterPro" id="IPR000594">
    <property type="entry name" value="ThiF_NAD_FAD-bd"/>
</dbReference>
<protein>
    <submittedName>
        <fullName evidence="2">tRNA threonylcarbamoyladenosine dehydratase</fullName>
    </submittedName>
</protein>
<dbReference type="EMBL" id="NFHO01000004">
    <property type="protein sequence ID" value="OUN43469.1"/>
    <property type="molecule type" value="Genomic_DNA"/>
</dbReference>
<organism evidence="2 3">
    <name type="scientific">Enorma massiliensis</name>
    <dbReference type="NCBI Taxonomy" id="1472761"/>
    <lineage>
        <taxon>Bacteria</taxon>
        <taxon>Bacillati</taxon>
        <taxon>Actinomycetota</taxon>
        <taxon>Coriobacteriia</taxon>
        <taxon>Coriobacteriales</taxon>
        <taxon>Coriobacteriaceae</taxon>
        <taxon>Enorma</taxon>
    </lineage>
</organism>
<dbReference type="Proteomes" id="UP000196560">
    <property type="component" value="Unassembled WGS sequence"/>
</dbReference>
<evidence type="ECO:0000313" key="2">
    <source>
        <dbReference type="EMBL" id="OUN43469.1"/>
    </source>
</evidence>
<dbReference type="Gene3D" id="3.40.50.720">
    <property type="entry name" value="NAD(P)-binding Rossmann-like Domain"/>
    <property type="match status" value="1"/>
</dbReference>
<dbReference type="PANTHER" id="PTHR43267:SF1">
    <property type="entry name" value="TRNA THREONYLCARBAMOYLADENOSINE DEHYDRATASE"/>
    <property type="match status" value="1"/>
</dbReference>
<dbReference type="STRING" id="1118060.GCA_000311845_00765"/>
<dbReference type="RefSeq" id="WP_087186260.1">
    <property type="nucleotide sequence ID" value="NZ_NFHO01000004.1"/>
</dbReference>
<dbReference type="InterPro" id="IPR035985">
    <property type="entry name" value="Ubiquitin-activating_enz"/>
</dbReference>
<dbReference type="PANTHER" id="PTHR43267">
    <property type="entry name" value="TRNA THREONYLCARBAMOYLADENOSINE DEHYDRATASE"/>
    <property type="match status" value="1"/>
</dbReference>
<name>A0A1Y3UAS2_9ACTN</name>
<dbReference type="GO" id="GO:0008641">
    <property type="term" value="F:ubiquitin-like modifier activating enzyme activity"/>
    <property type="evidence" value="ECO:0007669"/>
    <property type="project" value="InterPro"/>
</dbReference>
<accession>A0A1Y3UAS2</accession>
<evidence type="ECO:0000313" key="3">
    <source>
        <dbReference type="Proteomes" id="UP000196560"/>
    </source>
</evidence>
<keyword evidence="3" id="KW-1185">Reference proteome</keyword>